<accession>A0A0N7M576</accession>
<dbReference type="RefSeq" id="WP_145977070.1">
    <property type="nucleotide sequence ID" value="NZ_CYSR01000032.1"/>
</dbReference>
<dbReference type="Gene3D" id="3.90.550.10">
    <property type="entry name" value="Spore Coat Polysaccharide Biosynthesis Protein SpsA, Chain A"/>
    <property type="match status" value="1"/>
</dbReference>
<dbReference type="SUPFAM" id="SSF53448">
    <property type="entry name" value="Nucleotide-diphospho-sugar transferases"/>
    <property type="match status" value="1"/>
</dbReference>
<dbReference type="InterPro" id="IPR029044">
    <property type="entry name" value="Nucleotide-diphossugar_trans"/>
</dbReference>
<dbReference type="STRING" id="1396826.PHA8399_03804"/>
<dbReference type="AlphaFoldDB" id="A0A0N7M576"/>
<evidence type="ECO:0000313" key="2">
    <source>
        <dbReference type="Proteomes" id="UP000051326"/>
    </source>
</evidence>
<dbReference type="EMBL" id="CYSR01000032">
    <property type="protein sequence ID" value="CUI01658.1"/>
    <property type="molecule type" value="Genomic_DNA"/>
</dbReference>
<organism evidence="1 2">
    <name type="scientific">Leisingera aquaemixtae</name>
    <dbReference type="NCBI Taxonomy" id="1396826"/>
    <lineage>
        <taxon>Bacteria</taxon>
        <taxon>Pseudomonadati</taxon>
        <taxon>Pseudomonadota</taxon>
        <taxon>Alphaproteobacteria</taxon>
        <taxon>Rhodobacterales</taxon>
        <taxon>Roseobacteraceae</taxon>
        <taxon>Leisingera</taxon>
    </lineage>
</organism>
<sequence length="407" mass="44807">MKTALLFTANTPQLAASSLMTQTLRAPGRGAYDQDIWVLSTQLSSDARDYLKAEGIRAHVSPMAWADGKMKWRRLFPGKTDAEALAAFHAYRNKRMSKLIYLEWHALHGQDYDAVAVCDNDLYFQDDVRGLFEQASNGCINYTAEANPMYPGTSLWKKDLRYRQLTGDWAYDGGLHEVNIGFITAQPDVMKDLFEEIRTRFPELPPSLIRDHNWHDQDLARVVRATRPELFCEFPEDSILHLCGGGMALAEERRPGHFINRLTGTAPKIVHFGGGAWKDFRSVAPSFQATAQDVFDNACQRNSQGLRLAISSASYDRGSRLLQASGWYVAPSGATPPSLVISTSAAGLAGIPVLGPPRPDVAARYAGSGSWTFSARLPDLPAGGTLEATLISSGDIQRARKTIEQTG</sequence>
<name>A0A0N7M576_9RHOB</name>
<protein>
    <submittedName>
        <fullName evidence="1">Uncharacterized protein</fullName>
    </submittedName>
</protein>
<evidence type="ECO:0000313" key="1">
    <source>
        <dbReference type="EMBL" id="CUI01658.1"/>
    </source>
</evidence>
<reference evidence="1 2" key="1">
    <citation type="submission" date="2015-09" db="EMBL/GenBank/DDBJ databases">
        <authorList>
            <consortium name="Swine Surveillance"/>
        </authorList>
    </citation>
    <scope>NUCLEOTIDE SEQUENCE [LARGE SCALE GENOMIC DNA]</scope>
    <source>
        <strain evidence="1 2">CECT 8399</strain>
    </source>
</reference>
<gene>
    <name evidence="1" type="ORF">PHA8399_03804</name>
</gene>
<dbReference type="Proteomes" id="UP000051326">
    <property type="component" value="Unassembled WGS sequence"/>
</dbReference>
<proteinExistence type="predicted"/>